<organism evidence="2 3">
    <name type="scientific">Wickerhamomyces pijperi</name>
    <name type="common">Yeast</name>
    <name type="synonym">Pichia pijperi</name>
    <dbReference type="NCBI Taxonomy" id="599730"/>
    <lineage>
        <taxon>Eukaryota</taxon>
        <taxon>Fungi</taxon>
        <taxon>Dikarya</taxon>
        <taxon>Ascomycota</taxon>
        <taxon>Saccharomycotina</taxon>
        <taxon>Saccharomycetes</taxon>
        <taxon>Phaffomycetales</taxon>
        <taxon>Wickerhamomycetaceae</taxon>
        <taxon>Wickerhamomyces</taxon>
    </lineage>
</organism>
<protein>
    <submittedName>
        <fullName evidence="2">Uncharacterized protein</fullName>
    </submittedName>
</protein>
<reference evidence="2" key="1">
    <citation type="journal article" date="2021" name="Open Biol.">
        <title>Shared evolutionary footprints suggest mitochondrial oxidative damage underlies multiple complex I losses in fungi.</title>
        <authorList>
            <person name="Schikora-Tamarit M.A."/>
            <person name="Marcet-Houben M."/>
            <person name="Nosek J."/>
            <person name="Gabaldon T."/>
        </authorList>
    </citation>
    <scope>NUCLEOTIDE SEQUENCE</scope>
    <source>
        <strain evidence="2">CBS2887</strain>
    </source>
</reference>
<keyword evidence="3" id="KW-1185">Reference proteome</keyword>
<dbReference type="AlphaFoldDB" id="A0A9P8Q694"/>
<name>A0A9P8Q694_WICPI</name>
<keyword evidence="1" id="KW-1133">Transmembrane helix</keyword>
<sequence>MVSDHQSREPGSDQLVVWLSLDAVVGSSTDCLGQHTLVPEHEEALAVVVVAAAVVVVVVVVAVVVVVVVVVVVDVAEVCWALEYDLAASAARYSGELVVVEVGTAAARRSGLETSESVQEKTGWFLLTETDSCSTLFGSETVVAFGTGYRHRLLKPMIHFVLVVVAVVEEENCGCFGFGSAVEETFGLMVVVVDSVSSVAVVVPGSSLAPALLIPAVKFL</sequence>
<dbReference type="Proteomes" id="UP000774326">
    <property type="component" value="Unassembled WGS sequence"/>
</dbReference>
<dbReference type="EMBL" id="JAEUBG010002324">
    <property type="protein sequence ID" value="KAH3684791.1"/>
    <property type="molecule type" value="Genomic_DNA"/>
</dbReference>
<evidence type="ECO:0000313" key="3">
    <source>
        <dbReference type="Proteomes" id="UP000774326"/>
    </source>
</evidence>
<gene>
    <name evidence="2" type="ORF">WICPIJ_004255</name>
</gene>
<feature type="transmembrane region" description="Helical" evidence="1">
    <location>
        <begin position="44"/>
        <end position="73"/>
    </location>
</feature>
<keyword evidence="1" id="KW-0812">Transmembrane</keyword>
<proteinExistence type="predicted"/>
<accession>A0A9P8Q694</accession>
<keyword evidence="1" id="KW-0472">Membrane</keyword>
<evidence type="ECO:0000256" key="1">
    <source>
        <dbReference type="SAM" id="Phobius"/>
    </source>
</evidence>
<comment type="caution">
    <text evidence="2">The sequence shown here is derived from an EMBL/GenBank/DDBJ whole genome shotgun (WGS) entry which is preliminary data.</text>
</comment>
<evidence type="ECO:0000313" key="2">
    <source>
        <dbReference type="EMBL" id="KAH3684791.1"/>
    </source>
</evidence>
<reference evidence="2" key="2">
    <citation type="submission" date="2021-01" db="EMBL/GenBank/DDBJ databases">
        <authorList>
            <person name="Schikora-Tamarit M.A."/>
        </authorList>
    </citation>
    <scope>NUCLEOTIDE SEQUENCE</scope>
    <source>
        <strain evidence="2">CBS2887</strain>
    </source>
</reference>